<evidence type="ECO:0000256" key="3">
    <source>
        <dbReference type="ARBA" id="ARBA00022801"/>
    </source>
</evidence>
<dbReference type="OrthoDB" id="1939479at2759"/>
<proteinExistence type="inferred from homology"/>
<dbReference type="EMBL" id="MLFT02000002">
    <property type="protein sequence ID" value="PHT55288.1"/>
    <property type="molecule type" value="Genomic_DNA"/>
</dbReference>
<keyword evidence="6" id="KW-1185">Reference proteome</keyword>
<evidence type="ECO:0000313" key="5">
    <source>
        <dbReference type="EMBL" id="PHT55288.1"/>
    </source>
</evidence>
<dbReference type="GO" id="GO:0008234">
    <property type="term" value="F:cysteine-type peptidase activity"/>
    <property type="evidence" value="ECO:0007669"/>
    <property type="project" value="InterPro"/>
</dbReference>
<comment type="caution">
    <text evidence="5">The sequence shown here is derived from an EMBL/GenBank/DDBJ whole genome shotgun (WGS) entry which is preliminary data.</text>
</comment>
<evidence type="ECO:0000259" key="4">
    <source>
        <dbReference type="Pfam" id="PF02902"/>
    </source>
</evidence>
<accession>A0A2G2XCS0</accession>
<dbReference type="Proteomes" id="UP000224567">
    <property type="component" value="Unassembled WGS sequence"/>
</dbReference>
<evidence type="ECO:0000256" key="2">
    <source>
        <dbReference type="ARBA" id="ARBA00022670"/>
    </source>
</evidence>
<dbReference type="Gene3D" id="3.40.395.10">
    <property type="entry name" value="Adenoviral Proteinase, Chain A"/>
    <property type="match status" value="1"/>
</dbReference>
<dbReference type="AlphaFoldDB" id="A0A2G2XCS0"/>
<feature type="domain" description="Ubiquitin-like protease family profile" evidence="4">
    <location>
        <begin position="25"/>
        <end position="171"/>
    </location>
</feature>
<gene>
    <name evidence="5" type="ORF">CQW23_03774</name>
</gene>
<name>A0A2G2XCS0_CAPBA</name>
<evidence type="ECO:0000313" key="6">
    <source>
        <dbReference type="Proteomes" id="UP000224567"/>
    </source>
</evidence>
<evidence type="ECO:0000256" key="1">
    <source>
        <dbReference type="ARBA" id="ARBA00005234"/>
    </source>
</evidence>
<dbReference type="SUPFAM" id="SSF54001">
    <property type="entry name" value="Cysteine proteinases"/>
    <property type="match status" value="1"/>
</dbReference>
<dbReference type="GO" id="GO:0006508">
    <property type="term" value="P:proteolysis"/>
    <property type="evidence" value="ECO:0007669"/>
    <property type="project" value="UniProtKB-KW"/>
</dbReference>
<comment type="similarity">
    <text evidence="1">Belongs to the peptidase C48 family.</text>
</comment>
<sequence length="248" mass="28167">MVNQEPEDIGTATLNALVNAVVNQNPDYSKVEIPMTENIYKDHSVLAVIALKDRRIRIYDSLSNLRNMDSSPEIQKLAVMLLTFLFDSGFFEQTSRTDWPNLDAYRDKLSNTTQLLNTNPFNVEYVQNITQQYYDSLECEIFVVGYAEYISKGMSVPSVGFEAAYHRMRYACLLRNYGLRKEKKGYVSENEDPLRPRPTKHSIPDEMAIVRIGEEDSILCTYFRTDVPHGGPAFMPAGTGTSGRTPPQ</sequence>
<organism evidence="5 6">
    <name type="scientific">Capsicum baccatum</name>
    <name type="common">Peruvian pepper</name>
    <dbReference type="NCBI Taxonomy" id="33114"/>
    <lineage>
        <taxon>Eukaryota</taxon>
        <taxon>Viridiplantae</taxon>
        <taxon>Streptophyta</taxon>
        <taxon>Embryophyta</taxon>
        <taxon>Tracheophyta</taxon>
        <taxon>Spermatophyta</taxon>
        <taxon>Magnoliopsida</taxon>
        <taxon>eudicotyledons</taxon>
        <taxon>Gunneridae</taxon>
        <taxon>Pentapetalae</taxon>
        <taxon>asterids</taxon>
        <taxon>lamiids</taxon>
        <taxon>Solanales</taxon>
        <taxon>Solanaceae</taxon>
        <taxon>Solanoideae</taxon>
        <taxon>Capsiceae</taxon>
        <taxon>Capsicum</taxon>
    </lineage>
</organism>
<reference evidence="6" key="2">
    <citation type="journal article" date="2017" name="J. Anim. Genet.">
        <title>Multiple reference genome sequences of hot pepper reveal the massive evolution of plant disease resistance genes by retroduplication.</title>
        <authorList>
            <person name="Kim S."/>
            <person name="Park J."/>
            <person name="Yeom S.-I."/>
            <person name="Kim Y.-M."/>
            <person name="Seo E."/>
            <person name="Kim K.-T."/>
            <person name="Kim M.-S."/>
            <person name="Lee J.M."/>
            <person name="Cheong K."/>
            <person name="Shin H.-S."/>
            <person name="Kim S.-B."/>
            <person name="Han K."/>
            <person name="Lee J."/>
            <person name="Park M."/>
            <person name="Lee H.-A."/>
            <person name="Lee H.-Y."/>
            <person name="Lee Y."/>
            <person name="Oh S."/>
            <person name="Lee J.H."/>
            <person name="Choi E."/>
            <person name="Choi E."/>
            <person name="Lee S.E."/>
            <person name="Jeon J."/>
            <person name="Kim H."/>
            <person name="Choi G."/>
            <person name="Song H."/>
            <person name="Lee J."/>
            <person name="Lee S.-C."/>
            <person name="Kwon J.-K."/>
            <person name="Lee H.-Y."/>
            <person name="Koo N."/>
            <person name="Hong Y."/>
            <person name="Kim R.W."/>
            <person name="Kang W.-H."/>
            <person name="Huh J.H."/>
            <person name="Kang B.-C."/>
            <person name="Yang T.-J."/>
            <person name="Lee Y.-H."/>
            <person name="Bennetzen J.L."/>
            <person name="Choi D."/>
        </authorList>
    </citation>
    <scope>NUCLEOTIDE SEQUENCE [LARGE SCALE GENOMIC DNA]</scope>
    <source>
        <strain evidence="6">cv. PBC81</strain>
    </source>
</reference>
<dbReference type="Pfam" id="PF02902">
    <property type="entry name" value="Peptidase_C48"/>
    <property type="match status" value="1"/>
</dbReference>
<dbReference type="PANTHER" id="PTHR33022:SF13">
    <property type="entry name" value="UBIQUITIN-LIKE PROTEASE FAMILY PROFILE DOMAIN-CONTAINING PROTEIN"/>
    <property type="match status" value="1"/>
</dbReference>
<keyword evidence="3" id="KW-0378">Hydrolase</keyword>
<dbReference type="InterPro" id="IPR003653">
    <property type="entry name" value="Peptidase_C48_C"/>
</dbReference>
<reference evidence="5 6" key="1">
    <citation type="journal article" date="2017" name="Genome Biol.">
        <title>New reference genome sequences of hot pepper reveal the massive evolution of plant disease-resistance genes by retroduplication.</title>
        <authorList>
            <person name="Kim S."/>
            <person name="Park J."/>
            <person name="Yeom S.I."/>
            <person name="Kim Y.M."/>
            <person name="Seo E."/>
            <person name="Kim K.T."/>
            <person name="Kim M.S."/>
            <person name="Lee J.M."/>
            <person name="Cheong K."/>
            <person name="Shin H.S."/>
            <person name="Kim S.B."/>
            <person name="Han K."/>
            <person name="Lee J."/>
            <person name="Park M."/>
            <person name="Lee H.A."/>
            <person name="Lee H.Y."/>
            <person name="Lee Y."/>
            <person name="Oh S."/>
            <person name="Lee J.H."/>
            <person name="Choi E."/>
            <person name="Choi E."/>
            <person name="Lee S.E."/>
            <person name="Jeon J."/>
            <person name="Kim H."/>
            <person name="Choi G."/>
            <person name="Song H."/>
            <person name="Lee J."/>
            <person name="Lee S.C."/>
            <person name="Kwon J.K."/>
            <person name="Lee H.Y."/>
            <person name="Koo N."/>
            <person name="Hong Y."/>
            <person name="Kim R.W."/>
            <person name="Kang W.H."/>
            <person name="Huh J.H."/>
            <person name="Kang B.C."/>
            <person name="Yang T.J."/>
            <person name="Lee Y.H."/>
            <person name="Bennetzen J.L."/>
            <person name="Choi D."/>
        </authorList>
    </citation>
    <scope>NUCLEOTIDE SEQUENCE [LARGE SCALE GENOMIC DNA]</scope>
    <source>
        <strain evidence="6">cv. PBC81</strain>
    </source>
</reference>
<keyword evidence="2" id="KW-0645">Protease</keyword>
<dbReference type="InterPro" id="IPR038765">
    <property type="entry name" value="Papain-like_cys_pep_sf"/>
</dbReference>
<dbReference type="PANTHER" id="PTHR33022">
    <property type="entry name" value="DUF1985 DOMAIN-CONTAINING PROTEIN"/>
    <property type="match status" value="1"/>
</dbReference>
<protein>
    <recommendedName>
        <fullName evidence="4">Ubiquitin-like protease family profile domain-containing protein</fullName>
    </recommendedName>
</protein>